<proteinExistence type="predicted"/>
<reference evidence="2" key="1">
    <citation type="submission" date="2023-11" db="EMBL/GenBank/DDBJ databases">
        <authorList>
            <person name="De Vega J J."/>
            <person name="De Vega J J."/>
        </authorList>
    </citation>
    <scope>NUCLEOTIDE SEQUENCE</scope>
</reference>
<organism evidence="2 3">
    <name type="scientific">Mycena citricolor</name>
    <dbReference type="NCBI Taxonomy" id="2018698"/>
    <lineage>
        <taxon>Eukaryota</taxon>
        <taxon>Fungi</taxon>
        <taxon>Dikarya</taxon>
        <taxon>Basidiomycota</taxon>
        <taxon>Agaricomycotina</taxon>
        <taxon>Agaricomycetes</taxon>
        <taxon>Agaricomycetidae</taxon>
        <taxon>Agaricales</taxon>
        <taxon>Marasmiineae</taxon>
        <taxon>Mycenaceae</taxon>
        <taxon>Mycena</taxon>
    </lineage>
</organism>
<dbReference type="EMBL" id="CAVNYO010000405">
    <property type="protein sequence ID" value="CAK5275915.1"/>
    <property type="molecule type" value="Genomic_DNA"/>
</dbReference>
<dbReference type="Gene3D" id="3.30.900.20">
    <property type="match status" value="1"/>
</dbReference>
<feature type="compositionally biased region" description="Acidic residues" evidence="1">
    <location>
        <begin position="212"/>
        <end position="222"/>
    </location>
</feature>
<feature type="compositionally biased region" description="Pro residues" evidence="1">
    <location>
        <begin position="241"/>
        <end position="252"/>
    </location>
</feature>
<dbReference type="InterPro" id="IPR053729">
    <property type="entry name" value="MAD2L1BP_domain_sf"/>
</dbReference>
<accession>A0AAD2HJB3</accession>
<protein>
    <submittedName>
        <fullName evidence="2">Uncharacterized protein</fullName>
    </submittedName>
</protein>
<name>A0AAD2HJB3_9AGAR</name>
<evidence type="ECO:0000313" key="3">
    <source>
        <dbReference type="Proteomes" id="UP001295794"/>
    </source>
</evidence>
<evidence type="ECO:0000256" key="1">
    <source>
        <dbReference type="SAM" id="MobiDB-lite"/>
    </source>
</evidence>
<gene>
    <name evidence="2" type="ORF">MYCIT1_LOCUS24020</name>
</gene>
<feature type="compositionally biased region" description="Low complexity" evidence="1">
    <location>
        <begin position="1"/>
        <end position="16"/>
    </location>
</feature>
<keyword evidence="3" id="KW-1185">Reference proteome</keyword>
<sequence length="388" mass="41372">MPVLAPSSTPPSSATSRNVELTPVTAPEAISQPPVPPDSKPDSTVARLTLDLDGLSAEIAGELATSLVGHVLFLKNQIPFPVAQLARIPGTKSAPKALKHRTDLLAAFDTLGSHLITTFAALSTALALVDGGPVVARPPRKGYLAVLVGPSVGAAKTKVMYAVDGLVTKVWGEREDEFEGDDNDDSDSEGEEEDGDISDSDSSDDDSRRSDDEEAPPSDTEDDPHTPPPDSRSPSPSLQSSPPPSQPAPAPIPTLQESTQQVLRSANRQLSHTLATAEHSMSCELAPTQIHILLRAPRRFKHPAWVPRQTTSAGLDATLREFREEAGDVVAATSRTRAGKSRGAKPEGLWLTCRNPGVDFAEPAEGTPEEDEMIWWSWDGKLAGFADW</sequence>
<feature type="region of interest" description="Disordered" evidence="1">
    <location>
        <begin position="1"/>
        <end position="43"/>
    </location>
</feature>
<comment type="caution">
    <text evidence="2">The sequence shown here is derived from an EMBL/GenBank/DDBJ whole genome shotgun (WGS) entry which is preliminary data.</text>
</comment>
<dbReference type="AlphaFoldDB" id="A0AAD2HJB3"/>
<evidence type="ECO:0000313" key="2">
    <source>
        <dbReference type="EMBL" id="CAK5275915.1"/>
    </source>
</evidence>
<feature type="compositionally biased region" description="Acidic residues" evidence="1">
    <location>
        <begin position="174"/>
        <end position="204"/>
    </location>
</feature>
<feature type="compositionally biased region" description="Polar residues" evidence="1">
    <location>
        <begin position="255"/>
        <end position="267"/>
    </location>
</feature>
<dbReference type="Proteomes" id="UP001295794">
    <property type="component" value="Unassembled WGS sequence"/>
</dbReference>
<feature type="region of interest" description="Disordered" evidence="1">
    <location>
        <begin position="173"/>
        <end position="267"/>
    </location>
</feature>